<dbReference type="Gene3D" id="3.40.50.150">
    <property type="entry name" value="Vaccinia Virus protein VP39"/>
    <property type="match status" value="1"/>
</dbReference>
<dbReference type="PANTHER" id="PTHR18895:SF74">
    <property type="entry name" value="MTRF1L RELEASE FACTOR GLUTAMINE METHYLTRANSFERASE"/>
    <property type="match status" value="1"/>
</dbReference>
<reference evidence="1" key="2">
    <citation type="submission" date="2021-08" db="EMBL/GenBank/DDBJ databases">
        <authorList>
            <person name="Gostincar C."/>
            <person name="Sun X."/>
            <person name="Song Z."/>
            <person name="Gunde-Cimerman N."/>
        </authorList>
    </citation>
    <scope>NUCLEOTIDE SEQUENCE</scope>
    <source>
        <strain evidence="1">EXF-9911</strain>
    </source>
</reference>
<dbReference type="GO" id="GO:0005739">
    <property type="term" value="C:mitochondrion"/>
    <property type="evidence" value="ECO:0007669"/>
    <property type="project" value="TreeGrafter"/>
</dbReference>
<organism evidence="1 2">
    <name type="scientific">Aureobasidium melanogenum</name>
    <name type="common">Aureobasidium pullulans var. melanogenum</name>
    <dbReference type="NCBI Taxonomy" id="46634"/>
    <lineage>
        <taxon>Eukaryota</taxon>
        <taxon>Fungi</taxon>
        <taxon>Dikarya</taxon>
        <taxon>Ascomycota</taxon>
        <taxon>Pezizomycotina</taxon>
        <taxon>Dothideomycetes</taxon>
        <taxon>Dothideomycetidae</taxon>
        <taxon>Dothideales</taxon>
        <taxon>Saccotheciaceae</taxon>
        <taxon>Aureobasidium</taxon>
    </lineage>
</organism>
<dbReference type="Proteomes" id="UP000779574">
    <property type="component" value="Unassembled WGS sequence"/>
</dbReference>
<evidence type="ECO:0000313" key="1">
    <source>
        <dbReference type="EMBL" id="KAG9686754.1"/>
    </source>
</evidence>
<dbReference type="PROSITE" id="PS00092">
    <property type="entry name" value="N6_MTASE"/>
    <property type="match status" value="1"/>
</dbReference>
<dbReference type="OrthoDB" id="269872at2759"/>
<dbReference type="SUPFAM" id="SSF53335">
    <property type="entry name" value="S-adenosyl-L-methionine-dependent methyltransferases"/>
    <property type="match status" value="1"/>
</dbReference>
<evidence type="ECO:0000313" key="2">
    <source>
        <dbReference type="Proteomes" id="UP000779574"/>
    </source>
</evidence>
<dbReference type="GO" id="GO:0032259">
    <property type="term" value="P:methylation"/>
    <property type="evidence" value="ECO:0007669"/>
    <property type="project" value="UniProtKB-KW"/>
</dbReference>
<keyword evidence="1" id="KW-0489">Methyltransferase</keyword>
<dbReference type="PANTHER" id="PTHR18895">
    <property type="entry name" value="HEMK METHYLTRANSFERASE"/>
    <property type="match status" value="1"/>
</dbReference>
<dbReference type="GO" id="GO:0003676">
    <property type="term" value="F:nucleic acid binding"/>
    <property type="evidence" value="ECO:0007669"/>
    <property type="project" value="InterPro"/>
</dbReference>
<dbReference type="InterPro" id="IPR002052">
    <property type="entry name" value="DNA_methylase_N6_adenine_CS"/>
</dbReference>
<gene>
    <name evidence="1" type="ORF">KCU76_g10808</name>
</gene>
<sequence>MPRLSPRILHQARKIDSLLPLVLQGTRDLASAKNELRWLKEYVTEQQQSKQSLESYTVQQELRKLCVDRARGKPLQYIMGTEYFGDLEIACEPGVLIPREGRQETAASVTFLIERLLQGKNPPRLPNHLRILDLCTGTGCIPLLAHYELGQRRRRGQSPQSLEVVGVDISSQALKLANRNLNSLASDGYLGPNPTLHFLQADILATDSNDKSNHAPSLDSALQQYESNSSTPCNGRWDILISNPPYISPQAFNNTTQRSVKRYEPRLALVPPPQDNLLYSKVDQGDTFYPRLLEIAQKVGAKIVLFEVADVEQAQRVALMAENQGIWDGIEIWRDYPSQHDPDAEIGNTTAVKDVKILGTGNGRSVFAYRGDARDWL</sequence>
<dbReference type="InterPro" id="IPR029063">
    <property type="entry name" value="SAM-dependent_MTases_sf"/>
</dbReference>
<comment type="caution">
    <text evidence="1">The sequence shown here is derived from an EMBL/GenBank/DDBJ whole genome shotgun (WGS) entry which is preliminary data.</text>
</comment>
<reference evidence="1" key="1">
    <citation type="journal article" date="2021" name="J Fungi (Basel)">
        <title>Virulence traits and population genomics of the black yeast Aureobasidium melanogenum.</title>
        <authorList>
            <person name="Cernosa A."/>
            <person name="Sun X."/>
            <person name="Gostincar C."/>
            <person name="Fang C."/>
            <person name="Gunde-Cimerman N."/>
            <person name="Song Z."/>
        </authorList>
    </citation>
    <scope>NUCLEOTIDE SEQUENCE</scope>
    <source>
        <strain evidence="1">EXF-9911</strain>
    </source>
</reference>
<name>A0A9P8ECX7_AURME</name>
<dbReference type="Gene3D" id="1.10.8.10">
    <property type="entry name" value="DNA helicase RuvA subunit, C-terminal domain"/>
    <property type="match status" value="1"/>
</dbReference>
<accession>A0A9P8ECX7</accession>
<dbReference type="CDD" id="cd02440">
    <property type="entry name" value="AdoMet_MTases"/>
    <property type="match status" value="1"/>
</dbReference>
<protein>
    <submittedName>
        <fullName evidence="1">Modification methylase HemK</fullName>
    </submittedName>
</protein>
<dbReference type="EMBL" id="JAHFXF010000494">
    <property type="protein sequence ID" value="KAG9686754.1"/>
    <property type="molecule type" value="Genomic_DNA"/>
</dbReference>
<dbReference type="GO" id="GO:0008168">
    <property type="term" value="F:methyltransferase activity"/>
    <property type="evidence" value="ECO:0007669"/>
    <property type="project" value="UniProtKB-KW"/>
</dbReference>
<dbReference type="AlphaFoldDB" id="A0A9P8ECX7"/>
<dbReference type="InterPro" id="IPR050320">
    <property type="entry name" value="N5-glutamine_MTase"/>
</dbReference>
<feature type="non-terminal residue" evidence="1">
    <location>
        <position position="377"/>
    </location>
</feature>
<keyword evidence="1" id="KW-0808">Transferase</keyword>
<proteinExistence type="predicted"/>